<dbReference type="Gene3D" id="3.90.1640.10">
    <property type="entry name" value="inorganic pyrophosphatase (n-terminal core)"/>
    <property type="match status" value="1"/>
</dbReference>
<dbReference type="SMART" id="SM01131">
    <property type="entry name" value="DHHA2"/>
    <property type="match status" value="1"/>
</dbReference>
<dbReference type="EMBL" id="JADFTT010000003">
    <property type="protein sequence ID" value="KAG5774339.1"/>
    <property type="molecule type" value="Genomic_DNA"/>
</dbReference>
<dbReference type="Pfam" id="PF02833">
    <property type="entry name" value="DHHA2"/>
    <property type="match status" value="1"/>
</dbReference>
<sequence>MAISVNMASRLSLGGFLAKARAALTAPAAQRKGPLTFVVGNESAGKSSTTYNSTQSQLTEPDLDSLCSALVYAYMRTHTPPHTLHIPLSNLPRDDLALRTEMSAVLKHAGLTLKDLITLSELPDLKPEETHWLLVDHNSLTGPLKKFSDRVTGCVDHHADENVIGKDASPRVVEPCGSCMSLVVDETRKIWEEISHLDPEDSDAATENDKLTRLALAPIISDTINLTAKEKVREKDLKAVEFLEGRFHKPFDRTAYFDEISAVKEDISDLSFRDILRKDYKEWDGSGLKLGISCVVRDFNYLVNKAGASEPLIDAFEDWAKERELDVASIMTTSHPNGEFQRHLLVWGVTDQGREAVDRFVQAGDKLKLETWKEGELDHHGHKRFAWRQKELAASRKQVAPLLREALKKS</sequence>
<dbReference type="PANTHER" id="PTHR12112:SF39">
    <property type="entry name" value="EG:152A3.5 PROTEIN (FBGN0003116_PN PROTEIN)"/>
    <property type="match status" value="1"/>
</dbReference>
<evidence type="ECO:0000313" key="2">
    <source>
        <dbReference type="EMBL" id="KAG5774339.1"/>
    </source>
</evidence>
<evidence type="ECO:0000313" key="3">
    <source>
        <dbReference type="Proteomes" id="UP000750502"/>
    </source>
</evidence>
<gene>
    <name evidence="2" type="ORF">H9Q72_000229</name>
</gene>
<reference evidence="2" key="2">
    <citation type="submission" date="2020-10" db="EMBL/GenBank/DDBJ databases">
        <authorList>
            <person name="Peck L.D."/>
            <person name="Nowell R.W."/>
            <person name="Flood J."/>
            <person name="Ryan M.J."/>
            <person name="Barraclough T.G."/>
        </authorList>
    </citation>
    <scope>NUCLEOTIDE SEQUENCE</scope>
    <source>
        <strain evidence="2">IMI 127659i</strain>
    </source>
</reference>
<feature type="domain" description="DHHA2" evidence="1">
    <location>
        <begin position="257"/>
        <end position="407"/>
    </location>
</feature>
<dbReference type="InterPro" id="IPR038222">
    <property type="entry name" value="DHHA2_dom_sf"/>
</dbReference>
<protein>
    <recommendedName>
        <fullName evidence="1">DHHA2 domain-containing protein</fullName>
    </recommendedName>
</protein>
<organism evidence="2 3">
    <name type="scientific">Fusarium xylarioides</name>
    <dbReference type="NCBI Taxonomy" id="221167"/>
    <lineage>
        <taxon>Eukaryota</taxon>
        <taxon>Fungi</taxon>
        <taxon>Dikarya</taxon>
        <taxon>Ascomycota</taxon>
        <taxon>Pezizomycotina</taxon>
        <taxon>Sordariomycetes</taxon>
        <taxon>Hypocreomycetidae</taxon>
        <taxon>Hypocreales</taxon>
        <taxon>Nectriaceae</taxon>
        <taxon>Fusarium</taxon>
        <taxon>Fusarium fujikuroi species complex</taxon>
    </lineage>
</organism>
<name>A0A9P7I663_9HYPO</name>
<accession>A0A9P7I663</accession>
<dbReference type="OrthoDB" id="374045at2759"/>
<comment type="caution">
    <text evidence="2">The sequence shown here is derived from an EMBL/GenBank/DDBJ whole genome shotgun (WGS) entry which is preliminary data.</text>
</comment>
<keyword evidence="3" id="KW-1185">Reference proteome</keyword>
<dbReference type="PANTHER" id="PTHR12112">
    <property type="entry name" value="BNIP - RELATED"/>
    <property type="match status" value="1"/>
</dbReference>
<reference evidence="2" key="1">
    <citation type="journal article" date="2020" name="bioRxiv">
        <title>Historical genomics reveals the evolutionary mechanisms behind multiple outbreaks of the host-specific coffee wilt pathogen Fusarium xylarioides.</title>
        <authorList>
            <person name="Peck D."/>
            <person name="Nowell R.W."/>
            <person name="Flood J."/>
            <person name="Ryan M.J."/>
            <person name="Barraclough T.G."/>
        </authorList>
    </citation>
    <scope>NUCLEOTIDE SEQUENCE</scope>
    <source>
        <strain evidence="2">IMI 127659i</strain>
    </source>
</reference>
<dbReference type="AlphaFoldDB" id="A0A9P7I663"/>
<dbReference type="Gene3D" id="3.10.310.20">
    <property type="entry name" value="DHHA2 domain"/>
    <property type="match status" value="1"/>
</dbReference>
<dbReference type="InterPro" id="IPR038763">
    <property type="entry name" value="DHH_sf"/>
</dbReference>
<dbReference type="InterPro" id="IPR004097">
    <property type="entry name" value="DHHA2"/>
</dbReference>
<dbReference type="GO" id="GO:0004309">
    <property type="term" value="F:exopolyphosphatase activity"/>
    <property type="evidence" value="ECO:0007669"/>
    <property type="project" value="TreeGrafter"/>
</dbReference>
<dbReference type="SUPFAM" id="SSF64182">
    <property type="entry name" value="DHH phosphoesterases"/>
    <property type="match status" value="1"/>
</dbReference>
<proteinExistence type="predicted"/>
<dbReference type="GO" id="GO:0005737">
    <property type="term" value="C:cytoplasm"/>
    <property type="evidence" value="ECO:0007669"/>
    <property type="project" value="InterPro"/>
</dbReference>
<dbReference type="Proteomes" id="UP000750502">
    <property type="component" value="Unassembled WGS sequence"/>
</dbReference>
<evidence type="ECO:0000259" key="1">
    <source>
        <dbReference type="SMART" id="SM01131"/>
    </source>
</evidence>